<dbReference type="Pfam" id="PF05916">
    <property type="entry name" value="Sld5"/>
    <property type="match status" value="1"/>
</dbReference>
<evidence type="ECO:0000256" key="1">
    <source>
        <dbReference type="ARBA" id="ARBA00004123"/>
    </source>
</evidence>
<dbReference type="InterPro" id="IPR021151">
    <property type="entry name" value="GINS_A"/>
</dbReference>
<comment type="similarity">
    <text evidence="2">Belongs to the GINS2/PSF2 family.</text>
</comment>
<dbReference type="GO" id="GO:0000811">
    <property type="term" value="C:GINS complex"/>
    <property type="evidence" value="ECO:0007669"/>
    <property type="project" value="TreeGrafter"/>
</dbReference>
<keyword evidence="4" id="KW-0539">Nucleus</keyword>
<protein>
    <recommendedName>
        <fullName evidence="6">GINS subunit domain-containing protein</fullName>
    </recommendedName>
</protein>
<dbReference type="Proteomes" id="UP000244811">
    <property type="component" value="Chromosome 3"/>
</dbReference>
<feature type="compositionally biased region" description="Polar residues" evidence="5">
    <location>
        <begin position="50"/>
        <end position="60"/>
    </location>
</feature>
<dbReference type="InterPro" id="IPR007257">
    <property type="entry name" value="GINS_Psf2"/>
</dbReference>
<dbReference type="SUPFAM" id="SSF158573">
    <property type="entry name" value="GINS helical bundle-like"/>
    <property type="match status" value="1"/>
</dbReference>
<feature type="compositionally biased region" description="Low complexity" evidence="5">
    <location>
        <begin position="32"/>
        <end position="49"/>
    </location>
</feature>
<reference evidence="7" key="1">
    <citation type="submission" date="2022-07" db="EMBL/GenBank/DDBJ databases">
        <title>Evaluation of T. orientalis genome assembly methods using nanopore sequencing and analysis of variation between genomes.</title>
        <authorList>
            <person name="Yam J."/>
            <person name="Micallef M.L."/>
            <person name="Liu M."/>
            <person name="Djordjevic S.P."/>
            <person name="Bogema D.R."/>
            <person name="Jenkins C."/>
        </authorList>
    </citation>
    <scope>NUCLEOTIDE SEQUENCE</scope>
    <source>
        <strain evidence="7">Goon Nure</strain>
    </source>
</reference>
<keyword evidence="3" id="KW-0235">DNA replication</keyword>
<dbReference type="AlphaFoldDB" id="A0A976MCP5"/>
<evidence type="ECO:0000256" key="4">
    <source>
        <dbReference type="ARBA" id="ARBA00023242"/>
    </source>
</evidence>
<feature type="region of interest" description="Disordered" evidence="5">
    <location>
        <begin position="18"/>
        <end position="90"/>
    </location>
</feature>
<comment type="subcellular location">
    <subcellularLocation>
        <location evidence="1">Nucleus</location>
    </subcellularLocation>
</comment>
<dbReference type="PANTHER" id="PTHR12772:SF0">
    <property type="entry name" value="DNA REPLICATION COMPLEX GINS PROTEIN PSF2"/>
    <property type="match status" value="1"/>
</dbReference>
<evidence type="ECO:0000313" key="7">
    <source>
        <dbReference type="EMBL" id="UKK00977.2"/>
    </source>
</evidence>
<dbReference type="EMBL" id="CP056070">
    <property type="protein sequence ID" value="UKK00977.2"/>
    <property type="molecule type" value="Genomic_DNA"/>
</dbReference>
<dbReference type="Gene3D" id="1.20.58.1020">
    <property type="match status" value="1"/>
</dbReference>
<dbReference type="GO" id="GO:0000727">
    <property type="term" value="P:double-strand break repair via break-induced replication"/>
    <property type="evidence" value="ECO:0007669"/>
    <property type="project" value="TreeGrafter"/>
</dbReference>
<dbReference type="GO" id="GO:0006260">
    <property type="term" value="P:DNA replication"/>
    <property type="evidence" value="ECO:0007669"/>
    <property type="project" value="UniProtKB-KW"/>
</dbReference>
<evidence type="ECO:0000313" key="8">
    <source>
        <dbReference type="Proteomes" id="UP000244811"/>
    </source>
</evidence>
<evidence type="ECO:0000256" key="2">
    <source>
        <dbReference type="ARBA" id="ARBA00010565"/>
    </source>
</evidence>
<evidence type="ECO:0000259" key="6">
    <source>
        <dbReference type="Pfam" id="PF05916"/>
    </source>
</evidence>
<organism evidence="7 8">
    <name type="scientific">Theileria orientalis</name>
    <dbReference type="NCBI Taxonomy" id="68886"/>
    <lineage>
        <taxon>Eukaryota</taxon>
        <taxon>Sar</taxon>
        <taxon>Alveolata</taxon>
        <taxon>Apicomplexa</taxon>
        <taxon>Aconoidasida</taxon>
        <taxon>Piroplasmida</taxon>
        <taxon>Theileriidae</taxon>
        <taxon>Theileria</taxon>
    </lineage>
</organism>
<feature type="compositionally biased region" description="Low complexity" evidence="5">
    <location>
        <begin position="69"/>
        <end position="88"/>
    </location>
</feature>
<accession>A0A976MCP5</accession>
<name>A0A976MCP5_THEOR</name>
<dbReference type="PANTHER" id="PTHR12772">
    <property type="entry name" value="DNA REPLICATION COMPLEX GINS PROTEIN PSF2"/>
    <property type="match status" value="1"/>
</dbReference>
<gene>
    <name evidence="7" type="ORF">MACK_001790</name>
</gene>
<proteinExistence type="inferred from homology"/>
<evidence type="ECO:0000256" key="3">
    <source>
        <dbReference type="ARBA" id="ARBA00022705"/>
    </source>
</evidence>
<sequence length="489" mass="56248">MSSQDRNLSMSFDFFKKRRKTRHSRSGHNGYGSSPLSPTSLSESFLSGSQNGRATSSVTRRGTFRGLLSDSSTPASQHSSTHSSTQTDEVSDFIPDLPDVDVDLCKPFNYISWARDQMVFGNEKIVSMTNLEELFKSQLKELENTIKNSYGVEKSVASVIYSRMKESYRSYSYLLENGSQYCHLSSVYLNSYVFLRPLNLTNFSFATSDISSNSEVDSLINSVNVDGNIISGPAFVHESLMSHFEKKCEYLPSKLCSGYDFKNMCIEFDYLPNLISRVIYERAMRQLIIIKSNVDISLINLLLIEGYNVYNLKSGEKCWLPIYICDKLSHDGLISAELPIYLTMKYLRQVREEERTSDGLQKLPNEYFFEIAYIFTKSKLFKKIYIPNLNDRIEIYNYISKIAGIVEDIRYSRMKKIRAFLENLPISENIIQLNNFQFSETYFINQFLCGYCSFSDRNKKLSGLLWAQTDSLIRDLENNLMDSINKPLL</sequence>
<dbReference type="InterPro" id="IPR036224">
    <property type="entry name" value="GINS_bundle-like_dom_sf"/>
</dbReference>
<dbReference type="CDD" id="cd11712">
    <property type="entry name" value="GINS_A_psf2"/>
    <property type="match status" value="1"/>
</dbReference>
<evidence type="ECO:0000256" key="5">
    <source>
        <dbReference type="SAM" id="MobiDB-lite"/>
    </source>
</evidence>
<feature type="domain" description="GINS subunit" evidence="6">
    <location>
        <begin position="341"/>
        <end position="449"/>
    </location>
</feature>